<feature type="region of interest" description="Disordered" evidence="1">
    <location>
        <begin position="45"/>
        <end position="66"/>
    </location>
</feature>
<sequence length="187" mass="18458">MTDRALSPVVATLLLVALVLSTAAVVAAASDALVAGASARAAAADPGSTGFRGVPDASPGPAAGVGSGLPPTAFSLSATGDELAVTYERGPTLDASTLRLRVAVDGEPLAFQPPLPFFAARGFRSGPTGPFNVADDGAWSAGETATLAVAGTNDPELEPGRTVTVRLYRGSSSRPLATLTASVSAPA</sequence>
<dbReference type="EMBL" id="AOIV01000025">
    <property type="protein sequence ID" value="ELZ30461.1"/>
    <property type="molecule type" value="Genomic_DNA"/>
</dbReference>
<keyword evidence="2" id="KW-0966">Cell projection</keyword>
<dbReference type="NCBIfam" id="TIGR02537">
    <property type="entry name" value="arch_flag_Nterm"/>
    <property type="match status" value="1"/>
</dbReference>
<keyword evidence="2" id="KW-0282">Flagellum</keyword>
<reference evidence="2 3" key="1">
    <citation type="journal article" date="2014" name="PLoS Genet.">
        <title>Phylogenetically driven sequencing of extremely halophilic archaea reveals strategies for static and dynamic osmo-response.</title>
        <authorList>
            <person name="Becker E.A."/>
            <person name="Seitzer P.M."/>
            <person name="Tritt A."/>
            <person name="Larsen D."/>
            <person name="Krusor M."/>
            <person name="Yao A.I."/>
            <person name="Wu D."/>
            <person name="Madern D."/>
            <person name="Eisen J.A."/>
            <person name="Darling A.E."/>
            <person name="Facciotti M.T."/>
        </authorList>
    </citation>
    <scope>NUCLEOTIDE SEQUENCE [LARGE SCALE GENOMIC DNA]</scope>
    <source>
        <strain evidence="2 3">JCM 14848</strain>
    </source>
</reference>
<keyword evidence="3" id="KW-1185">Reference proteome</keyword>
<dbReference type="OrthoDB" id="201989at2157"/>
<keyword evidence="2" id="KW-0969">Cilium</keyword>
<dbReference type="InterPro" id="IPR013373">
    <property type="entry name" value="Flagellin/pilin_N_arc"/>
</dbReference>
<dbReference type="RefSeq" id="WP_008386920.1">
    <property type="nucleotide sequence ID" value="NZ_AOIV01000025.1"/>
</dbReference>
<dbReference type="AlphaFoldDB" id="M0D4N7"/>
<dbReference type="Proteomes" id="UP000011513">
    <property type="component" value="Unassembled WGS sequence"/>
</dbReference>
<accession>M0D4N7</accession>
<dbReference type="eggNOG" id="arCOG02425">
    <property type="taxonomic scope" value="Archaea"/>
</dbReference>
<evidence type="ECO:0000313" key="3">
    <source>
        <dbReference type="Proteomes" id="UP000011513"/>
    </source>
</evidence>
<proteinExistence type="predicted"/>
<evidence type="ECO:0000313" key="2">
    <source>
        <dbReference type="EMBL" id="ELZ30461.1"/>
    </source>
</evidence>
<dbReference type="InParanoid" id="M0D4N7"/>
<name>M0D4N7_HALPD</name>
<organism evidence="2 3">
    <name type="scientific">Halogeometricum pallidum JCM 14848</name>
    <dbReference type="NCBI Taxonomy" id="1227487"/>
    <lineage>
        <taxon>Archaea</taxon>
        <taxon>Methanobacteriati</taxon>
        <taxon>Methanobacteriota</taxon>
        <taxon>Stenosarchaea group</taxon>
        <taxon>Halobacteria</taxon>
        <taxon>Halobacteriales</taxon>
        <taxon>Haloferacaceae</taxon>
        <taxon>Halogeometricum</taxon>
    </lineage>
</organism>
<evidence type="ECO:0000256" key="1">
    <source>
        <dbReference type="SAM" id="MobiDB-lite"/>
    </source>
</evidence>
<comment type="caution">
    <text evidence="2">The sequence shown here is derived from an EMBL/GenBank/DDBJ whole genome shotgun (WGS) entry which is preliminary data.</text>
</comment>
<gene>
    <name evidence="2" type="ORF">C474_11631</name>
</gene>
<protein>
    <submittedName>
        <fullName evidence="2">Flagellin-like protein</fullName>
    </submittedName>
</protein>